<proteinExistence type="predicted"/>
<sequence length="117" mass="13203">MALSQMQLEASAKWQSASSTKDCIFAYASKSHVRYFWYTTTTELVVGSFRAREVVILGASSRIDRMMGECSQGFMPVWLSFGGKHAGELHAFICILNPYPRHQQTYKTERLSSRIGA</sequence>
<reference evidence="1 2" key="1">
    <citation type="journal article" date="2019" name="Sci. Rep.">
        <title>Comparative genomics of chytrid fungi reveal insights into the obligate biotrophic and pathogenic lifestyle of Synchytrium endobioticum.</title>
        <authorList>
            <person name="van de Vossenberg B.T.L.H."/>
            <person name="Warris S."/>
            <person name="Nguyen H.D.T."/>
            <person name="van Gent-Pelzer M.P.E."/>
            <person name="Joly D.L."/>
            <person name="van de Geest H.C."/>
            <person name="Bonants P.J.M."/>
            <person name="Smith D.S."/>
            <person name="Levesque C.A."/>
            <person name="van der Lee T.A.J."/>
        </authorList>
    </citation>
    <scope>NUCLEOTIDE SEQUENCE [LARGE SCALE GENOMIC DNA]</scope>
    <source>
        <strain evidence="1 2">MB42</strain>
    </source>
</reference>
<comment type="caution">
    <text evidence="1">The sequence shown here is derived from an EMBL/GenBank/DDBJ whole genome shotgun (WGS) entry which is preliminary data.</text>
</comment>
<accession>A0A507C5N7</accession>
<keyword evidence="2" id="KW-1185">Reference proteome</keyword>
<evidence type="ECO:0000313" key="2">
    <source>
        <dbReference type="Proteomes" id="UP000317494"/>
    </source>
</evidence>
<dbReference type="EMBL" id="QEAN01000539">
    <property type="protein sequence ID" value="TPX33286.1"/>
    <property type="molecule type" value="Genomic_DNA"/>
</dbReference>
<name>A0A507C5N7_9FUNG</name>
<organism evidence="1 2">
    <name type="scientific">Synchytrium endobioticum</name>
    <dbReference type="NCBI Taxonomy" id="286115"/>
    <lineage>
        <taxon>Eukaryota</taxon>
        <taxon>Fungi</taxon>
        <taxon>Fungi incertae sedis</taxon>
        <taxon>Chytridiomycota</taxon>
        <taxon>Chytridiomycota incertae sedis</taxon>
        <taxon>Chytridiomycetes</taxon>
        <taxon>Synchytriales</taxon>
        <taxon>Synchytriaceae</taxon>
        <taxon>Synchytrium</taxon>
    </lineage>
</organism>
<evidence type="ECO:0000313" key="1">
    <source>
        <dbReference type="EMBL" id="TPX33286.1"/>
    </source>
</evidence>
<dbReference type="Proteomes" id="UP000317494">
    <property type="component" value="Unassembled WGS sequence"/>
</dbReference>
<protein>
    <submittedName>
        <fullName evidence="1">Uncharacterized protein</fullName>
    </submittedName>
</protein>
<dbReference type="AlphaFoldDB" id="A0A507C5N7"/>
<dbReference type="VEuPathDB" id="FungiDB:SeMB42_g07496"/>
<gene>
    <name evidence="1" type="ORF">SeMB42_g07496</name>
</gene>